<evidence type="ECO:0000313" key="2">
    <source>
        <dbReference type="EMBL" id="MFD1123189.1"/>
    </source>
</evidence>
<keyword evidence="1" id="KW-0812">Transmembrane</keyword>
<keyword evidence="1" id="KW-1133">Transmembrane helix</keyword>
<feature type="transmembrane region" description="Helical" evidence="1">
    <location>
        <begin position="395"/>
        <end position="416"/>
    </location>
</feature>
<dbReference type="RefSeq" id="WP_379034642.1">
    <property type="nucleotide sequence ID" value="NZ_JBHTLN010000002.1"/>
</dbReference>
<dbReference type="Pfam" id="PF03929">
    <property type="entry name" value="PepSY_TM"/>
    <property type="match status" value="1"/>
</dbReference>
<organism evidence="2 3">
    <name type="scientific">Methylophilus flavus</name>
    <dbReference type="NCBI Taxonomy" id="640084"/>
    <lineage>
        <taxon>Bacteria</taxon>
        <taxon>Pseudomonadati</taxon>
        <taxon>Pseudomonadota</taxon>
        <taxon>Betaproteobacteria</taxon>
        <taxon>Nitrosomonadales</taxon>
        <taxon>Methylophilaceae</taxon>
        <taxon>Methylophilus</taxon>
    </lineage>
</organism>
<dbReference type="PANTHER" id="PTHR34219:SF5">
    <property type="entry name" value="BLR4505 PROTEIN"/>
    <property type="match status" value="1"/>
</dbReference>
<gene>
    <name evidence="2" type="ORF">ACFQ2T_11780</name>
</gene>
<name>A0ABW3PA62_9PROT</name>
<dbReference type="InterPro" id="IPR005625">
    <property type="entry name" value="PepSY-ass_TM"/>
</dbReference>
<protein>
    <submittedName>
        <fullName evidence="2">PepSY-associated TM helix domain-containing protein</fullName>
    </submittedName>
</protein>
<accession>A0ABW3PA62</accession>
<feature type="transmembrane region" description="Helical" evidence="1">
    <location>
        <begin position="165"/>
        <end position="189"/>
    </location>
</feature>
<keyword evidence="3" id="KW-1185">Reference proteome</keyword>
<keyword evidence="1" id="KW-0472">Membrane</keyword>
<dbReference type="Proteomes" id="UP001597206">
    <property type="component" value="Unassembled WGS sequence"/>
</dbReference>
<proteinExistence type="predicted"/>
<dbReference type="EMBL" id="JBHTLN010000002">
    <property type="protein sequence ID" value="MFD1123189.1"/>
    <property type="molecule type" value="Genomic_DNA"/>
</dbReference>
<dbReference type="PANTHER" id="PTHR34219">
    <property type="entry name" value="IRON-REGULATED INNER MEMBRANE PROTEIN-RELATED"/>
    <property type="match status" value="1"/>
</dbReference>
<feature type="transmembrane region" description="Helical" evidence="1">
    <location>
        <begin position="241"/>
        <end position="261"/>
    </location>
</feature>
<sequence length="446" mass="50415">MRLSKPDTGSWRKTLLLCHRWLGLASALFLLITGLTGAIISWDHELDELLNPVWMHSKSNGLHQSSLVLAKQVAERYRQIQVSSIPLTVEEGHTLSIGVRPLPNPPDGLEPVKFNQVFVDPVTGQELGKREWGAVWPVDRTNVISFLYKLHYSLHLPEVWGIDRWGIWLMGGVAIIWLIDSFVGLYLTLPKSGRKPQTRLHKAQATHSANQASFWQRWWPAWKMRWNGSTHKRYFDMHRAFGLWTWILLIILAFSALALNLRREVFMPVMNAAFTLTPAPFDLRPRLPPAQQQPPKVDFEQVLALAIKDARAQGWPEPAGRISYSAAYQLFNVDFYYPDADHGVAGAGHKRLYYDGLDGHYVNKRIPWEGTAGDVIVQAQFPLHSGRILAIPGRVLISVMGVVVAMLSVTGVYLWLKKRKARKVSEVIVQNGKLPAGSPNKLGMRV</sequence>
<evidence type="ECO:0000256" key="1">
    <source>
        <dbReference type="SAM" id="Phobius"/>
    </source>
</evidence>
<comment type="caution">
    <text evidence="2">The sequence shown here is derived from an EMBL/GenBank/DDBJ whole genome shotgun (WGS) entry which is preliminary data.</text>
</comment>
<reference evidence="3" key="1">
    <citation type="journal article" date="2019" name="Int. J. Syst. Evol. Microbiol.">
        <title>The Global Catalogue of Microorganisms (GCM) 10K type strain sequencing project: providing services to taxonomists for standard genome sequencing and annotation.</title>
        <authorList>
            <consortium name="The Broad Institute Genomics Platform"/>
            <consortium name="The Broad Institute Genome Sequencing Center for Infectious Disease"/>
            <person name="Wu L."/>
            <person name="Ma J."/>
        </authorList>
    </citation>
    <scope>NUCLEOTIDE SEQUENCE [LARGE SCALE GENOMIC DNA]</scope>
    <source>
        <strain evidence="3">CCUG 58411</strain>
    </source>
</reference>
<evidence type="ECO:0000313" key="3">
    <source>
        <dbReference type="Proteomes" id="UP001597206"/>
    </source>
</evidence>
<feature type="transmembrane region" description="Helical" evidence="1">
    <location>
        <begin position="21"/>
        <end position="42"/>
    </location>
</feature>